<dbReference type="EMBL" id="CAJPVJ010006613">
    <property type="protein sequence ID" value="CAG2170588.1"/>
    <property type="molecule type" value="Genomic_DNA"/>
</dbReference>
<protein>
    <recommendedName>
        <fullName evidence="6">G domain-containing protein</fullName>
    </recommendedName>
</protein>
<evidence type="ECO:0008006" key="6">
    <source>
        <dbReference type="Google" id="ProtNLM"/>
    </source>
</evidence>
<dbReference type="InterPro" id="IPR056073">
    <property type="entry name" value="DUF7656"/>
</dbReference>
<dbReference type="PANTHER" id="PTHR32046">
    <property type="entry name" value="G DOMAIN-CONTAINING PROTEIN"/>
    <property type="match status" value="1"/>
</dbReference>
<feature type="domain" description="DUF7656" evidence="2">
    <location>
        <begin position="370"/>
        <end position="484"/>
    </location>
</feature>
<feature type="domain" description="SNTX MACPF/CDC-like" evidence="1">
    <location>
        <begin position="75"/>
        <end position="241"/>
    </location>
</feature>
<evidence type="ECO:0000259" key="2">
    <source>
        <dbReference type="Pfam" id="PF24676"/>
    </source>
</evidence>
<evidence type="ECO:0000313" key="4">
    <source>
        <dbReference type="EMBL" id="CAD7653401.1"/>
    </source>
</evidence>
<reference evidence="4" key="1">
    <citation type="submission" date="2020-11" db="EMBL/GenBank/DDBJ databases">
        <authorList>
            <person name="Tran Van P."/>
        </authorList>
    </citation>
    <scope>NUCLEOTIDE SEQUENCE</scope>
</reference>
<dbReference type="PANTHER" id="PTHR32046:SF11">
    <property type="entry name" value="IMMUNE-ASSOCIATED NUCLEOTIDE-BINDING PROTEIN 10-LIKE"/>
    <property type="match status" value="1"/>
</dbReference>
<dbReference type="EMBL" id="OC921438">
    <property type="protein sequence ID" value="CAD7653401.1"/>
    <property type="molecule type" value="Genomic_DNA"/>
</dbReference>
<feature type="domain" description="DUF8206" evidence="3">
    <location>
        <begin position="880"/>
        <end position="959"/>
    </location>
</feature>
<name>A0A7R9QPE9_9ACAR</name>
<dbReference type="InterPro" id="IPR058519">
    <property type="entry name" value="DUF8206"/>
</dbReference>
<organism evidence="4">
    <name type="scientific">Oppiella nova</name>
    <dbReference type="NCBI Taxonomy" id="334625"/>
    <lineage>
        <taxon>Eukaryota</taxon>
        <taxon>Metazoa</taxon>
        <taxon>Ecdysozoa</taxon>
        <taxon>Arthropoda</taxon>
        <taxon>Chelicerata</taxon>
        <taxon>Arachnida</taxon>
        <taxon>Acari</taxon>
        <taxon>Acariformes</taxon>
        <taxon>Sarcoptiformes</taxon>
        <taxon>Oribatida</taxon>
        <taxon>Brachypylina</taxon>
        <taxon>Oppioidea</taxon>
        <taxon>Oppiidae</taxon>
        <taxon>Oppiella</taxon>
    </lineage>
</organism>
<dbReference type="SUPFAM" id="SSF52540">
    <property type="entry name" value="P-loop containing nucleoside triphosphate hydrolases"/>
    <property type="match status" value="1"/>
</dbReference>
<dbReference type="Gene3D" id="3.40.50.300">
    <property type="entry name" value="P-loop containing nucleotide triphosphate hydrolases"/>
    <property type="match status" value="1"/>
</dbReference>
<proteinExistence type="predicted"/>
<dbReference type="OrthoDB" id="2386367at2759"/>
<dbReference type="InterPro" id="IPR027417">
    <property type="entry name" value="P-loop_NTPase"/>
</dbReference>
<evidence type="ECO:0000259" key="3">
    <source>
        <dbReference type="Pfam" id="PF26633"/>
    </source>
</evidence>
<dbReference type="Pfam" id="PF24674">
    <property type="entry name" value="MACPF_SNTX"/>
    <property type="match status" value="1"/>
</dbReference>
<evidence type="ECO:0000259" key="1">
    <source>
        <dbReference type="Pfam" id="PF24674"/>
    </source>
</evidence>
<evidence type="ECO:0000313" key="5">
    <source>
        <dbReference type="Proteomes" id="UP000728032"/>
    </source>
</evidence>
<gene>
    <name evidence="4" type="ORF">ONB1V03_LOCUS10055</name>
</gene>
<dbReference type="Pfam" id="PF24676">
    <property type="entry name" value="DUF7656"/>
    <property type="match status" value="1"/>
</dbReference>
<dbReference type="Pfam" id="PF26633">
    <property type="entry name" value="DUF8206"/>
    <property type="match status" value="1"/>
</dbReference>
<dbReference type="AlphaFoldDB" id="A0A7R9QPE9"/>
<keyword evidence="5" id="KW-1185">Reference proteome</keyword>
<dbReference type="InterPro" id="IPR056072">
    <property type="entry name" value="SNTX_MACPF/CDC-like_dom"/>
</dbReference>
<accession>A0A7R9QPE9</accession>
<sequence>MDQNKNLLIRTAIGQMASLGELYDARTDTFCAISALKIAPEKSGAVTIQDNPSIDLQYIHTDTFSDKFDKLEIMTGLKSARAVRSSLLYNIQTKAERLNLFSDELVQCFALDTFEATAATHVVVGVDWGANSMITMEYSNSENKDVKEIEGAIQGELKRFAANISGKASGDYRSGQDSKQTNYSLHIFGDIMPTDEPLPQTIEESLALMKRMPLLVQTANGGKGKPLKYTLVPLSTLSSRLSITKMADKVIKYIDEQVIVRCVQLFDRIAASKQRLYDLYDCVNSHKYCVPADRVRRIGDRKDQLDLDEASLRSKLAELLVEVRSGRAGGDKLKKLIRDTNEGSLSENKIQNFINSNEDITDKITYAKMLQHEGVIYVGAPGHGQALETAKMERLQSEIYILFWASLSTDTKDRDWTDNKHHFLRLAKQNNDLDTDSKKDTTRFIAADLDMRPELNGQEHVAPGTRICLFKNGRYIHQNILLDYITNNDRCLIKPIEPVQLVVHKPNKRVILEIRCPGSLSGYCDSKDEHTWHCYRCDELIEHDKDLAKLLEKLRPMKEMNILILGETGVGKSTWINGLVNYMTFESLDDAEQNKLLSLIASSYIITDENYEEVEIKIGDDKNEVMAAGQSATQEPKAHVFDWGKKQVRIIDTPGIGDTRGLEQDKENFDAILRYISKFDELHGICILLKPNNARLTVMFQFCVKELLTHLHKSASNNIVFCFTNARSTFYRPGDTLPALKTLLNENKDINIELSKHTIYCMDNESFRFLCAIHNGIKFEQDDKHNFSVSWDKSVAETNRLFKHIDGLKPHTTLDTISLNDARKVILSLTKPMADISKNVQTNIAIINDKKKEITSSKKAQKELLGKLYVAINDLKPVELYYPRTVCTSSTCVKYHKIPETNTSKIDYVTHCHVHCELSGVKPETYPNAELKNCWAMIDNSYCRKCRCSWDKHMHITYENELEPKNVVNQTTLDLINSKKSDEEKVKVFIEELHNKVNALKQEEKQIRSVAVQFGSFLKQNAISPYNDSLKDYLTVLIREEKDKVAAGGDDYTLNSLQAMLATYVEEVKVLDQSMASGEHVPALGPDDINKLVQSLYKLKENGKQLEDSMNLCSASKARMQSMYTETHYSARQFNRSLPGYRGGGYNEYDKLVKQPKWPKSFKRF</sequence>
<dbReference type="Proteomes" id="UP000728032">
    <property type="component" value="Unassembled WGS sequence"/>
</dbReference>